<dbReference type="AlphaFoldDB" id="A0A7C9D5Y8"/>
<evidence type="ECO:0000313" key="1">
    <source>
        <dbReference type="EMBL" id="MBA4634721.1"/>
    </source>
</evidence>
<organism evidence="1">
    <name type="scientific">Opuntia streptacantha</name>
    <name type="common">Prickly pear cactus</name>
    <name type="synonym">Opuntia cardona</name>
    <dbReference type="NCBI Taxonomy" id="393608"/>
    <lineage>
        <taxon>Eukaryota</taxon>
        <taxon>Viridiplantae</taxon>
        <taxon>Streptophyta</taxon>
        <taxon>Embryophyta</taxon>
        <taxon>Tracheophyta</taxon>
        <taxon>Spermatophyta</taxon>
        <taxon>Magnoliopsida</taxon>
        <taxon>eudicotyledons</taxon>
        <taxon>Gunneridae</taxon>
        <taxon>Pentapetalae</taxon>
        <taxon>Caryophyllales</taxon>
        <taxon>Cactineae</taxon>
        <taxon>Cactaceae</taxon>
        <taxon>Opuntioideae</taxon>
        <taxon>Opuntia</taxon>
    </lineage>
</organism>
<reference evidence="1" key="2">
    <citation type="submission" date="2020-07" db="EMBL/GenBank/DDBJ databases">
        <authorList>
            <person name="Vera ALvarez R."/>
            <person name="Arias-Moreno D.M."/>
            <person name="Jimenez-Jacinto V."/>
            <person name="Jimenez-Bremont J.F."/>
            <person name="Swaminathan K."/>
            <person name="Moose S.P."/>
            <person name="Guerrero-Gonzalez M.L."/>
            <person name="Marino-Ramirez L."/>
            <person name="Landsman D."/>
            <person name="Rodriguez-Kessler M."/>
            <person name="Delgado-Sanchez P."/>
        </authorList>
    </citation>
    <scope>NUCLEOTIDE SEQUENCE</scope>
    <source>
        <tissue evidence="1">Cladode</tissue>
    </source>
</reference>
<dbReference type="EMBL" id="GISG01092197">
    <property type="protein sequence ID" value="MBA4634721.1"/>
    <property type="molecule type" value="Transcribed_RNA"/>
</dbReference>
<dbReference type="EMBL" id="GISG01092196">
    <property type="protein sequence ID" value="MBA4634720.1"/>
    <property type="molecule type" value="Transcribed_RNA"/>
</dbReference>
<reference evidence="1" key="1">
    <citation type="journal article" date="2013" name="J. Plant Res.">
        <title>Effect of fungi and light on seed germination of three Opuntia species from semiarid lands of central Mexico.</title>
        <authorList>
            <person name="Delgado-Sanchez P."/>
            <person name="Jimenez-Bremont J.F."/>
            <person name="Guerrero-Gonzalez Mde L."/>
            <person name="Flores J."/>
        </authorList>
    </citation>
    <scope>NUCLEOTIDE SEQUENCE</scope>
    <source>
        <tissue evidence="1">Cladode</tissue>
    </source>
</reference>
<sequence>MYSKCLAVPTLASSTIRIGRFRWGRLSIFVKLMFRKAKAESTLKREAVPLPTPSSWVANTMLVLNGRSVRGIIGSRASITNRVTLLESSCIPSANTCSPYSSAARAEAIAAVSLKRLVATYSAAPAVSSKASRVTFKPNLVSVCSH</sequence>
<name>A0A7C9D5Y8_OPUST</name>
<proteinExistence type="predicted"/>
<protein>
    <submittedName>
        <fullName evidence="1">Uncharacterized protein</fullName>
    </submittedName>
</protein>
<accession>A0A7C9D5Y8</accession>